<keyword evidence="23" id="KW-1185">Reference proteome</keyword>
<reference evidence="22 23" key="2">
    <citation type="journal article" date="2009" name="Infect. Immun.">
        <title>Comparative genomics reveal extensive transposon-mediated genomic plasticity and diversity among potential effector proteins within the genus Coxiella.</title>
        <authorList>
            <person name="Beare P.A."/>
            <person name="Unsworth N."/>
            <person name="Andoh M."/>
            <person name="Voth D.E."/>
            <person name="Omsland A."/>
            <person name="Gilk S.D."/>
            <person name="Williams K.P."/>
            <person name="Sobral B.W."/>
            <person name="Kupko J.J.III."/>
            <person name="Porcella S.F."/>
            <person name="Samuel J.E."/>
            <person name="Heinzen R.A."/>
        </authorList>
    </citation>
    <scope>NUCLEOTIDE SEQUENCE [LARGE SCALE GENOMIC DNA]</scope>
    <source>
        <strain evidence="23">RSA 493 / Nine Mile phase I</strain>
    </source>
</reference>
<dbReference type="InterPro" id="IPR014146">
    <property type="entry name" value="LigD_ligase_dom"/>
</dbReference>
<dbReference type="GO" id="GO:0006310">
    <property type="term" value="P:DNA recombination"/>
    <property type="evidence" value="ECO:0007669"/>
    <property type="project" value="UniProtKB-KW"/>
</dbReference>
<evidence type="ECO:0000256" key="14">
    <source>
        <dbReference type="ARBA" id="ARBA00023125"/>
    </source>
</evidence>
<dbReference type="Pfam" id="PF01068">
    <property type="entry name" value="DNA_ligase_A_M"/>
    <property type="match status" value="1"/>
</dbReference>
<evidence type="ECO:0000256" key="8">
    <source>
        <dbReference type="ARBA" id="ARBA00022741"/>
    </source>
</evidence>
<keyword evidence="8" id="KW-0547">Nucleotide-binding</keyword>
<dbReference type="OrthoDB" id="9802472at2"/>
<comment type="cofactor">
    <cofactor evidence="1">
        <name>Mn(2+)</name>
        <dbReference type="ChEBI" id="CHEBI:29035"/>
    </cofactor>
</comment>
<name>Q83AG5_COXBU</name>
<dbReference type="NCBIfam" id="TIGR02777">
    <property type="entry name" value="LigD_PE_dom"/>
    <property type="match status" value="1"/>
</dbReference>
<dbReference type="GO" id="GO:0003910">
    <property type="term" value="F:DNA ligase (ATP) activity"/>
    <property type="evidence" value="ECO:0000318"/>
    <property type="project" value="GO_Central"/>
</dbReference>
<dbReference type="EC" id="6.5.1.1" evidence="2"/>
<dbReference type="InterPro" id="IPR014145">
    <property type="entry name" value="LigD_pol_dom"/>
</dbReference>
<dbReference type="GO" id="GO:0004527">
    <property type="term" value="F:exonuclease activity"/>
    <property type="evidence" value="ECO:0007669"/>
    <property type="project" value="UniProtKB-KW"/>
</dbReference>
<dbReference type="HOGENOM" id="CLU_008325_0_2_6"/>
<dbReference type="SUPFAM" id="SSF50249">
    <property type="entry name" value="Nucleic acid-binding proteins"/>
    <property type="match status" value="1"/>
</dbReference>
<evidence type="ECO:0000256" key="16">
    <source>
        <dbReference type="ARBA" id="ARBA00023204"/>
    </source>
</evidence>
<evidence type="ECO:0000256" key="7">
    <source>
        <dbReference type="ARBA" id="ARBA00022723"/>
    </source>
</evidence>
<dbReference type="GeneID" id="1209847"/>
<dbReference type="SUPFAM" id="SSF56091">
    <property type="entry name" value="DNA ligase/mRNA capping enzyme, catalytic domain"/>
    <property type="match status" value="1"/>
</dbReference>
<dbReference type="KEGG" id="cbu:CBU_1934"/>
<dbReference type="Gene3D" id="2.40.50.140">
    <property type="entry name" value="Nucleic acid-binding proteins"/>
    <property type="match status" value="1"/>
</dbReference>
<dbReference type="NCBIfam" id="TIGR02778">
    <property type="entry name" value="ligD_pol"/>
    <property type="match status" value="1"/>
</dbReference>
<dbReference type="PATRIC" id="fig|227377.7.peg.1915"/>
<keyword evidence="17" id="KW-0464">Manganese</keyword>
<evidence type="ECO:0000313" key="22">
    <source>
        <dbReference type="EMBL" id="AAO91425.2"/>
    </source>
</evidence>
<dbReference type="Gene3D" id="3.30.1490.70">
    <property type="match status" value="1"/>
</dbReference>
<evidence type="ECO:0000256" key="6">
    <source>
        <dbReference type="ARBA" id="ARBA00022722"/>
    </source>
</evidence>
<evidence type="ECO:0000256" key="3">
    <source>
        <dbReference type="ARBA" id="ARBA00022598"/>
    </source>
</evidence>
<dbReference type="NCBIfam" id="TIGR02776">
    <property type="entry name" value="NHEJ_ligase_prk"/>
    <property type="match status" value="1"/>
</dbReference>
<protein>
    <recommendedName>
        <fullName evidence="2">DNA ligase (ATP)</fullName>
        <ecNumber evidence="2">6.5.1.1</ecNumber>
    </recommendedName>
    <alternativeName>
        <fullName evidence="19">NHEJ DNA polymerase</fullName>
    </alternativeName>
</protein>
<evidence type="ECO:0000256" key="15">
    <source>
        <dbReference type="ARBA" id="ARBA00023172"/>
    </source>
</evidence>
<evidence type="ECO:0000256" key="17">
    <source>
        <dbReference type="ARBA" id="ARBA00023211"/>
    </source>
</evidence>
<dbReference type="Pfam" id="PF04679">
    <property type="entry name" value="DNA_ligase_A_C"/>
    <property type="match status" value="1"/>
</dbReference>
<dbReference type="InterPro" id="IPR052171">
    <property type="entry name" value="NHEJ_LigD"/>
</dbReference>
<evidence type="ECO:0000256" key="10">
    <source>
        <dbReference type="ARBA" id="ARBA00022801"/>
    </source>
</evidence>
<dbReference type="GO" id="GO:0003677">
    <property type="term" value="F:DNA binding"/>
    <property type="evidence" value="ECO:0007669"/>
    <property type="project" value="UniProtKB-KW"/>
</dbReference>
<dbReference type="InterPro" id="IPR012340">
    <property type="entry name" value="NA-bd_OB-fold"/>
</dbReference>
<evidence type="ECO:0000256" key="11">
    <source>
        <dbReference type="ARBA" id="ARBA00022839"/>
    </source>
</evidence>
<dbReference type="RefSeq" id="WP_010958551.1">
    <property type="nucleotide sequence ID" value="NC_002971.4"/>
</dbReference>
<dbReference type="InterPro" id="IPR014144">
    <property type="entry name" value="LigD_PE_domain"/>
</dbReference>
<dbReference type="InterPro" id="IPR012310">
    <property type="entry name" value="DNA_ligase_ATP-dep_cent"/>
</dbReference>
<dbReference type="STRING" id="227377.CBU_1934"/>
<keyword evidence="6" id="KW-0540">Nuclease</keyword>
<keyword evidence="18" id="KW-0511">Multifunctional enzyme</keyword>
<evidence type="ECO:0000256" key="12">
    <source>
        <dbReference type="ARBA" id="ARBA00022840"/>
    </source>
</evidence>
<keyword evidence="4" id="KW-0808">Transferase</keyword>
<keyword evidence="13" id="KW-0239">DNA-directed DNA polymerase</keyword>
<dbReference type="eggNOG" id="COG3285">
    <property type="taxonomic scope" value="Bacteria"/>
</dbReference>
<dbReference type="GO" id="GO:0006303">
    <property type="term" value="P:double-strand break repair via nonhomologous end joining"/>
    <property type="evidence" value="ECO:0000318"/>
    <property type="project" value="GO_Central"/>
</dbReference>
<dbReference type="InterPro" id="IPR033651">
    <property type="entry name" value="PaeLigD_Pol-like"/>
</dbReference>
<dbReference type="EnsemblBacteria" id="AAO91425">
    <property type="protein sequence ID" value="AAO91425"/>
    <property type="gene ID" value="CBU_1934"/>
</dbReference>
<evidence type="ECO:0000256" key="4">
    <source>
        <dbReference type="ARBA" id="ARBA00022679"/>
    </source>
</evidence>
<evidence type="ECO:0000256" key="5">
    <source>
        <dbReference type="ARBA" id="ARBA00022695"/>
    </source>
</evidence>
<keyword evidence="10" id="KW-0378">Hydrolase</keyword>
<evidence type="ECO:0000256" key="1">
    <source>
        <dbReference type="ARBA" id="ARBA00001936"/>
    </source>
</evidence>
<dbReference type="Proteomes" id="UP000002671">
    <property type="component" value="Chromosome"/>
</dbReference>
<feature type="domain" description="ATP-dependent DNA ligase family profile" evidence="21">
    <location>
        <begin position="299"/>
        <end position="393"/>
    </location>
</feature>
<evidence type="ECO:0000256" key="9">
    <source>
        <dbReference type="ARBA" id="ARBA00022763"/>
    </source>
</evidence>
<dbReference type="PROSITE" id="PS50160">
    <property type="entry name" value="DNA_LIGASE_A3"/>
    <property type="match status" value="1"/>
</dbReference>
<gene>
    <name evidence="22" type="ordered locus">CBU_1934</name>
</gene>
<evidence type="ECO:0000256" key="13">
    <source>
        <dbReference type="ARBA" id="ARBA00022932"/>
    </source>
</evidence>
<dbReference type="CDD" id="cd04862">
    <property type="entry name" value="PaeLigD_Pol_like"/>
    <property type="match status" value="1"/>
</dbReference>
<keyword evidence="16" id="KW-0234">DNA repair</keyword>
<dbReference type="GO" id="GO:0006269">
    <property type="term" value="P:DNA replication, synthesis of primer"/>
    <property type="evidence" value="ECO:0000318"/>
    <property type="project" value="GO_Central"/>
</dbReference>
<keyword evidence="5" id="KW-0548">Nucleotidyltransferase</keyword>
<keyword evidence="11" id="KW-0269">Exonuclease</keyword>
<evidence type="ECO:0000313" key="23">
    <source>
        <dbReference type="Proteomes" id="UP000002671"/>
    </source>
</evidence>
<dbReference type="RefSeq" id="NP_820911.2">
    <property type="nucleotide sequence ID" value="NC_002971.4"/>
</dbReference>
<evidence type="ECO:0000256" key="18">
    <source>
        <dbReference type="ARBA" id="ARBA00023268"/>
    </source>
</evidence>
<keyword evidence="7" id="KW-0479">Metal-binding</keyword>
<organism evidence="22 23">
    <name type="scientific">Coxiella burnetii (strain RSA 493 / Nine Mile phase I)</name>
    <dbReference type="NCBI Taxonomy" id="227377"/>
    <lineage>
        <taxon>Bacteria</taxon>
        <taxon>Pseudomonadati</taxon>
        <taxon>Pseudomonadota</taxon>
        <taxon>Gammaproteobacteria</taxon>
        <taxon>Legionellales</taxon>
        <taxon>Coxiellaceae</taxon>
        <taxon>Coxiella</taxon>
    </lineage>
</organism>
<keyword evidence="9" id="KW-0227">DNA damage</keyword>
<keyword evidence="15" id="KW-0233">DNA recombination</keyword>
<keyword evidence="12" id="KW-0067">ATP-binding</keyword>
<reference evidence="22 23" key="1">
    <citation type="journal article" date="2003" name="Proc. Natl. Acad. Sci. U.S.A.">
        <title>Complete genome sequence of the Q-fever pathogen, Coxiella burnetii.</title>
        <authorList>
            <person name="Seshadri R."/>
            <person name="Paulsen I.T."/>
            <person name="Eisen J.A."/>
            <person name="Read T.D."/>
            <person name="Nelson K.E."/>
            <person name="Nelson W.C."/>
            <person name="Ward N.L."/>
            <person name="Tettelin H."/>
            <person name="Davidsen T.M."/>
            <person name="Beanan M.J."/>
            <person name="Deboy R.T."/>
            <person name="Daugherty S.C."/>
            <person name="Brinkac L.M."/>
            <person name="Madupu R."/>
            <person name="Dodson R.J."/>
            <person name="Khouri H.M."/>
            <person name="Lee K.H."/>
            <person name="Carty H.A."/>
            <person name="Scanlan D."/>
            <person name="Heinzen R.A."/>
            <person name="Thompson H.A."/>
            <person name="Samuel J.E."/>
            <person name="Fraser C.M."/>
            <person name="Heidelberg J.F."/>
        </authorList>
    </citation>
    <scope>NUCLEOTIDE SEQUENCE [LARGE SCALE GENOMIC DNA]</scope>
    <source>
        <strain evidence="23">RSA 493 / Nine Mile phase I</strain>
    </source>
</reference>
<dbReference type="AlphaFoldDB" id="Q83AG5"/>
<evidence type="ECO:0000259" key="21">
    <source>
        <dbReference type="PROSITE" id="PS50160"/>
    </source>
</evidence>
<evidence type="ECO:0000256" key="20">
    <source>
        <dbReference type="ARBA" id="ARBA00034003"/>
    </source>
</evidence>
<evidence type="ECO:0000256" key="19">
    <source>
        <dbReference type="ARBA" id="ARBA00029943"/>
    </source>
</evidence>
<dbReference type="InterPro" id="IPR014143">
    <property type="entry name" value="NHEJ_ligase_prk"/>
</dbReference>
<accession>Q83AG5</accession>
<dbReference type="Gene3D" id="3.30.470.30">
    <property type="entry name" value="DNA ligase/mRNA capping enzyme"/>
    <property type="match status" value="1"/>
</dbReference>
<dbReference type="CDD" id="cd07906">
    <property type="entry name" value="Adenylation_DNA_ligase_LigD_LigC"/>
    <property type="match status" value="1"/>
</dbReference>
<dbReference type="CDD" id="cd07971">
    <property type="entry name" value="OBF_DNA_ligase_LigD"/>
    <property type="match status" value="1"/>
</dbReference>
<comment type="catalytic activity">
    <reaction evidence="20">
        <text>ATP + (deoxyribonucleotide)n-3'-hydroxyl + 5'-phospho-(deoxyribonucleotide)m = (deoxyribonucleotide)n+m + AMP + diphosphate.</text>
        <dbReference type="EC" id="6.5.1.1"/>
    </reaction>
</comment>
<dbReference type="NCBIfam" id="TIGR02779">
    <property type="entry name" value="NHEJ_ligase_lig"/>
    <property type="match status" value="1"/>
</dbReference>
<dbReference type="GO" id="GO:0003887">
    <property type="term" value="F:DNA-directed DNA polymerase activity"/>
    <property type="evidence" value="ECO:0000318"/>
    <property type="project" value="GO_Central"/>
</dbReference>
<keyword evidence="3 22" id="KW-0436">Ligase</keyword>
<dbReference type="InterPro" id="IPR012309">
    <property type="entry name" value="DNA_ligase_ATP-dep_C"/>
</dbReference>
<dbReference type="GO" id="GO:0046872">
    <property type="term" value="F:metal ion binding"/>
    <property type="evidence" value="ECO:0007669"/>
    <property type="project" value="UniProtKB-KW"/>
</dbReference>
<keyword evidence="14" id="KW-0238">DNA-binding</keyword>
<dbReference type="eggNOG" id="COG1793">
    <property type="taxonomic scope" value="Bacteria"/>
</dbReference>
<dbReference type="Gene3D" id="3.90.920.10">
    <property type="entry name" value="DNA primase, PRIM domain"/>
    <property type="match status" value="1"/>
</dbReference>
<sequence>MILLSLKHYRQKRDFTKTSEPQGESASSSQQFIYVIQKHDASHLHYDLRLELDGVLKSWAVPKGPSLNSDLKRLAVEVEDHPIDYATFEGNIPKGQYGAGPVIVWDKGTWQPEGNAKENLKKGKLVFIINGEKLKGKWALVRLKTDDYKNNWLLIKKKDHYATERFDIDNYPLSVISGASIEEIKNHKLALSLSDLKNAKKTVVPEFIQPQLAKLKTVVPDSPDWIHEIKFDGYRIICIIKKGIIQLMTRNQKNWTEKLAGLAETMKSIPIDESILDGEIVVFDESGKTDFQLLQNAIKAKKYNEIKYYLFDIPFCQKFDLSQVPLIMRKRLLKKLILQWKEKSGSILYSSHIKGNGKAILERACELGLEGIISKKIDAAYEQRRSSSWIKLKCKRQQEFVIGGYTKPRGEQLYFGALLLGYYQNKKLIYCGRVGTGFSSLSLKDIYEKLINREQKAPAFSELPTFGIKAGNHWVKPELVAEIEFAEWTKDKRLRQPVFKGLREDKEAKGVKLETVKKTTVKNKPNNIKLTNPEKILYPEEKITKRQLADFYSKIADRLLPHIVHRPLMLLRCPNGYNKECFFQKHPDQNGEEFVYSVEIEEKERKRYLTIHDEKGLLALVQMGVLEIHPWGSSDSHPEKPDRLIFDIDPHPAVSWKAVINCATDVFEVLKALGLRSFVKTSGGKGLHVYVPIQPQLGWEKLHEFAQKLAKLIVQVNPRLYTAELSKGKRLNKIFIDYIRNNRGATCVAPYSTRAKKHVPLSTPVSWDELSAVKSPTQFTIKNIFHRLEALNQDPWEEFFDIKQSITASMWKFFS</sequence>
<proteinExistence type="predicted"/>
<dbReference type="Pfam" id="PF13298">
    <property type="entry name" value="LigD_N"/>
    <property type="match status" value="1"/>
</dbReference>
<evidence type="ECO:0000256" key="2">
    <source>
        <dbReference type="ARBA" id="ARBA00012727"/>
    </source>
</evidence>
<dbReference type="EMBL" id="AE016828">
    <property type="protein sequence ID" value="AAO91425.2"/>
    <property type="molecule type" value="Genomic_DNA"/>
</dbReference>
<dbReference type="GO" id="GO:0005524">
    <property type="term" value="F:ATP binding"/>
    <property type="evidence" value="ECO:0007669"/>
    <property type="project" value="UniProtKB-KW"/>
</dbReference>
<dbReference type="Pfam" id="PF21686">
    <property type="entry name" value="LigD_Prim-Pol"/>
    <property type="match status" value="1"/>
</dbReference>
<dbReference type="PANTHER" id="PTHR42705:SF2">
    <property type="entry name" value="BIFUNCTIONAL NON-HOMOLOGOUS END JOINING PROTEIN LIGD"/>
    <property type="match status" value="1"/>
</dbReference>
<dbReference type="PANTHER" id="PTHR42705">
    <property type="entry name" value="BIFUNCTIONAL NON-HOMOLOGOUS END JOINING PROTEIN LIGD"/>
    <property type="match status" value="1"/>
</dbReference>